<dbReference type="EMBL" id="MG596799">
    <property type="protein sequence ID" value="AUM59607.1"/>
    <property type="molecule type" value="Genomic_DNA"/>
</dbReference>
<dbReference type="RefSeq" id="YP_009796556.1">
    <property type="nucleotide sequence ID" value="NC_047902.1"/>
</dbReference>
<sequence>MQCKLKYQANENGVIKQKEIDANVELYAQAAQQGLSLRQHIRNLASDWDTTMGDPIDQMMTNAGMMDGENRIGPALTMAQMAGMTQADGFRRPDGSDGSLGARLLYPQLILETMNANVLRDDGSDILSIWESFIATSRNLNGQNAVQPIIDTSAPEGSRSGRIVQMALPETMVSISTGQKSFKIPTNSIGLMIANEAMAATTIDLVRIIMEAQSRGDKIRRVGEQLKSMVLGDTDLDMDALPILKAGAFDSSITANGVITKKAYIKWLFSMRKTANISQVLTDIDTALAVDDGLAPKHVGVDNSKIVTPWAGMNLGLTQPRLTPFEPDMFGAGLLVGFDPRYAIQRFVNISAAYDGIEEFVMRKATGFRVDYGEMATRLYDEAWSVLSLEKV</sequence>
<accession>A0A2I6PHX3</accession>
<dbReference type="GeneID" id="54986946"/>
<evidence type="ECO:0000313" key="1">
    <source>
        <dbReference type="EMBL" id="AUM59607.1"/>
    </source>
</evidence>
<name>A0A2I6PHX3_9CAUD</name>
<protein>
    <recommendedName>
        <fullName evidence="3">Major capsid protein</fullName>
    </recommendedName>
</protein>
<keyword evidence="2" id="KW-1185">Reference proteome</keyword>
<dbReference type="Proteomes" id="UP000240704">
    <property type="component" value="Segment"/>
</dbReference>
<dbReference type="KEGG" id="vg:54986946"/>
<reference evidence="2" key="1">
    <citation type="submission" date="2017-11" db="EMBL/GenBank/DDBJ databases">
        <title>Genome sequence and characterization of the novel virulent phage PMBT3 infecting Pseudomonas sp.</title>
        <authorList>
            <person name="Koberg S."/>
            <person name="Brinks E."/>
            <person name="Heller K.J."/>
            <person name="Neve H."/>
            <person name="Franz C.M.A.P."/>
        </authorList>
    </citation>
    <scope>NUCLEOTIDE SEQUENCE [LARGE SCALE GENOMIC DNA]</scope>
</reference>
<evidence type="ECO:0000313" key="2">
    <source>
        <dbReference type="Proteomes" id="UP000240704"/>
    </source>
</evidence>
<organism evidence="1 2">
    <name type="scientific">Pseudomonas phage PMBT3</name>
    <dbReference type="NCBI Taxonomy" id="2059856"/>
    <lineage>
        <taxon>Viruses</taxon>
        <taxon>Duplodnaviria</taxon>
        <taxon>Heunggongvirae</taxon>
        <taxon>Uroviricota</taxon>
        <taxon>Caudoviricetes</taxon>
        <taxon>Maxrubnervirus</taxon>
        <taxon>Maxrubnervirus PMBT3</taxon>
    </lineage>
</organism>
<evidence type="ECO:0008006" key="3">
    <source>
        <dbReference type="Google" id="ProtNLM"/>
    </source>
</evidence>
<proteinExistence type="predicted"/>